<reference evidence="1" key="1">
    <citation type="submission" date="2023-03" db="EMBL/GenBank/DDBJ databases">
        <title>Massive genome expansion in bonnet fungi (Mycena s.s.) driven by repeated elements and novel gene families across ecological guilds.</title>
        <authorList>
            <consortium name="Lawrence Berkeley National Laboratory"/>
            <person name="Harder C.B."/>
            <person name="Miyauchi S."/>
            <person name="Viragh M."/>
            <person name="Kuo A."/>
            <person name="Thoen E."/>
            <person name="Andreopoulos B."/>
            <person name="Lu D."/>
            <person name="Skrede I."/>
            <person name="Drula E."/>
            <person name="Henrissat B."/>
            <person name="Morin E."/>
            <person name="Kohler A."/>
            <person name="Barry K."/>
            <person name="LaButti K."/>
            <person name="Morin E."/>
            <person name="Salamov A."/>
            <person name="Lipzen A."/>
            <person name="Mereny Z."/>
            <person name="Hegedus B."/>
            <person name="Baldrian P."/>
            <person name="Stursova M."/>
            <person name="Weitz H."/>
            <person name="Taylor A."/>
            <person name="Grigoriev I.V."/>
            <person name="Nagy L.G."/>
            <person name="Martin F."/>
            <person name="Kauserud H."/>
        </authorList>
    </citation>
    <scope>NUCLEOTIDE SEQUENCE</scope>
    <source>
        <strain evidence="1">CBHHK067</strain>
    </source>
</reference>
<proteinExistence type="predicted"/>
<dbReference type="EMBL" id="JARKIE010000408">
    <property type="protein sequence ID" value="KAJ7643204.1"/>
    <property type="molecule type" value="Genomic_DNA"/>
</dbReference>
<gene>
    <name evidence="1" type="ORF">B0H17DRAFT_1148601</name>
</gene>
<accession>A0AAD7C9T2</accession>
<sequence length="162" mass="17990">MCFENMRFFRVHAERLLVTKRDTPGRSTVLPARFGCMSSNDCARTRTAGQECSKKKKIEGKKKKKTQITGWRFLRTPWGDYRKTARAEPAESVGLLRAWDGETGGKVDLPPSKGKVPVPSRVCVAMAEERGAVIGVGKGDPRMRRERSLGGAVVLIIADKRT</sequence>
<dbReference type="Proteomes" id="UP001221757">
    <property type="component" value="Unassembled WGS sequence"/>
</dbReference>
<evidence type="ECO:0000313" key="1">
    <source>
        <dbReference type="EMBL" id="KAJ7643204.1"/>
    </source>
</evidence>
<keyword evidence="2" id="KW-1185">Reference proteome</keyword>
<evidence type="ECO:0000313" key="2">
    <source>
        <dbReference type="Proteomes" id="UP001221757"/>
    </source>
</evidence>
<comment type="caution">
    <text evidence="1">The sequence shown here is derived from an EMBL/GenBank/DDBJ whole genome shotgun (WGS) entry which is preliminary data.</text>
</comment>
<organism evidence="1 2">
    <name type="scientific">Mycena rosella</name>
    <name type="common">Pink bonnet</name>
    <name type="synonym">Agaricus rosellus</name>
    <dbReference type="NCBI Taxonomy" id="1033263"/>
    <lineage>
        <taxon>Eukaryota</taxon>
        <taxon>Fungi</taxon>
        <taxon>Dikarya</taxon>
        <taxon>Basidiomycota</taxon>
        <taxon>Agaricomycotina</taxon>
        <taxon>Agaricomycetes</taxon>
        <taxon>Agaricomycetidae</taxon>
        <taxon>Agaricales</taxon>
        <taxon>Marasmiineae</taxon>
        <taxon>Mycenaceae</taxon>
        <taxon>Mycena</taxon>
    </lineage>
</organism>
<dbReference type="AlphaFoldDB" id="A0AAD7C9T2"/>
<protein>
    <submittedName>
        <fullName evidence="1">Uncharacterized protein</fullName>
    </submittedName>
</protein>
<name>A0AAD7C9T2_MYCRO</name>